<accession>A0ABR3X2L7</accession>
<gene>
    <name evidence="2" type="ORF">Daus18300_005238</name>
</gene>
<name>A0ABR3X2L7_9PEZI</name>
<comment type="caution">
    <text evidence="2">The sequence shown here is derived from an EMBL/GenBank/DDBJ whole genome shotgun (WGS) entry which is preliminary data.</text>
</comment>
<evidence type="ECO:0000313" key="3">
    <source>
        <dbReference type="Proteomes" id="UP001583177"/>
    </source>
</evidence>
<keyword evidence="3" id="KW-1185">Reference proteome</keyword>
<organism evidence="2 3">
    <name type="scientific">Diaporthe australafricana</name>
    <dbReference type="NCBI Taxonomy" id="127596"/>
    <lineage>
        <taxon>Eukaryota</taxon>
        <taxon>Fungi</taxon>
        <taxon>Dikarya</taxon>
        <taxon>Ascomycota</taxon>
        <taxon>Pezizomycotina</taxon>
        <taxon>Sordariomycetes</taxon>
        <taxon>Sordariomycetidae</taxon>
        <taxon>Diaporthales</taxon>
        <taxon>Diaporthaceae</taxon>
        <taxon>Diaporthe</taxon>
    </lineage>
</organism>
<feature type="region of interest" description="Disordered" evidence="1">
    <location>
        <begin position="1"/>
        <end position="98"/>
    </location>
</feature>
<dbReference type="Proteomes" id="UP001583177">
    <property type="component" value="Unassembled WGS sequence"/>
</dbReference>
<feature type="compositionally biased region" description="Polar residues" evidence="1">
    <location>
        <begin position="35"/>
        <end position="58"/>
    </location>
</feature>
<feature type="region of interest" description="Disordered" evidence="1">
    <location>
        <begin position="152"/>
        <end position="176"/>
    </location>
</feature>
<evidence type="ECO:0000313" key="2">
    <source>
        <dbReference type="EMBL" id="KAL1870174.1"/>
    </source>
</evidence>
<reference evidence="2 3" key="1">
    <citation type="journal article" date="2024" name="IMA Fungus">
        <title>IMA Genome - F19 : A genome assembly and annotation guide to empower mycologists, including annotated draft genome sequences of Ceratocystis pirilliformis, Diaporthe australafricana, Fusarium ophioides, Paecilomyces lecythidis, and Sporothrix stenoceras.</title>
        <authorList>
            <person name="Aylward J."/>
            <person name="Wilson A.M."/>
            <person name="Visagie C.M."/>
            <person name="Spraker J."/>
            <person name="Barnes I."/>
            <person name="Buitendag C."/>
            <person name="Ceriani C."/>
            <person name="Del Mar Angel L."/>
            <person name="du Plessis D."/>
            <person name="Fuchs T."/>
            <person name="Gasser K."/>
            <person name="Kramer D."/>
            <person name="Li W."/>
            <person name="Munsamy K."/>
            <person name="Piso A."/>
            <person name="Price J.L."/>
            <person name="Sonnekus B."/>
            <person name="Thomas C."/>
            <person name="van der Nest A."/>
            <person name="van Dijk A."/>
            <person name="van Heerden A."/>
            <person name="van Vuuren N."/>
            <person name="Yilmaz N."/>
            <person name="Duong T.A."/>
            <person name="van der Merwe N.A."/>
            <person name="Wingfield M.J."/>
            <person name="Wingfield B.D."/>
        </authorList>
    </citation>
    <scope>NUCLEOTIDE SEQUENCE [LARGE SCALE GENOMIC DNA]</scope>
    <source>
        <strain evidence="2 3">CMW 18300</strain>
    </source>
</reference>
<sequence>MADQQPSNIEPYIQPDNPITREPLEDKVANHRAQNHSSTQGNASVPSERSQGQDQGTFSSLGRGVVGGSGPVDGTEARSTGAGGSGDEDLQNPNVNAEQLATLAEGKVADAVQRKSGIQKAPGDSEVKYDDYASDLDRKKAEQAAARNEIKEARQAGVDVDGASAGGNVRGAVQVD</sequence>
<evidence type="ECO:0008006" key="4">
    <source>
        <dbReference type="Google" id="ProtNLM"/>
    </source>
</evidence>
<proteinExistence type="predicted"/>
<protein>
    <recommendedName>
        <fullName evidence="4">SMP domain-containing protein</fullName>
    </recommendedName>
</protein>
<dbReference type="EMBL" id="JAWRVE010000038">
    <property type="protein sequence ID" value="KAL1870174.1"/>
    <property type="molecule type" value="Genomic_DNA"/>
</dbReference>
<evidence type="ECO:0000256" key="1">
    <source>
        <dbReference type="SAM" id="MobiDB-lite"/>
    </source>
</evidence>